<evidence type="ECO:0000256" key="2">
    <source>
        <dbReference type="SAM" id="Phobius"/>
    </source>
</evidence>
<dbReference type="AlphaFoldDB" id="F8GZQ3"/>
<feature type="transmembrane region" description="Helical" evidence="2">
    <location>
        <begin position="16"/>
        <end position="38"/>
    </location>
</feature>
<reference evidence="4" key="3">
    <citation type="submission" date="2011-06" db="EMBL/GenBank/DDBJ databases">
        <title>Complete genome sequence of Pseudomonas stutzeri strain CGMCC 1.1803.</title>
        <authorList>
            <person name="Yan Y."/>
            <person name="Chen M."/>
            <person name="Lu W."/>
            <person name="Zhang W."/>
            <person name="Ping S."/>
            <person name="Lin M."/>
        </authorList>
    </citation>
    <scope>NUCLEOTIDE SEQUENCE [LARGE SCALE GENOMIC DNA]</scope>
    <source>
        <strain evidence="4">ATCC 17588 / DSM 5190 / CCUG 11256 / JCM 5965 / LMG 11199 / NCIMB 11358 / Stanier 221</strain>
    </source>
</reference>
<keyword evidence="2" id="KW-1133">Transmembrane helix</keyword>
<dbReference type="EMBL" id="CP002881">
    <property type="protein sequence ID" value="AEJ06697.1"/>
    <property type="molecule type" value="Genomic_DNA"/>
</dbReference>
<protein>
    <submittedName>
        <fullName evidence="3">Uncharacterized protein</fullName>
    </submittedName>
</protein>
<evidence type="ECO:0000256" key="1">
    <source>
        <dbReference type="SAM" id="Coils"/>
    </source>
</evidence>
<gene>
    <name evidence="3" type="ordered locus">PSTAB_3416</name>
</gene>
<feature type="transmembrane region" description="Helical" evidence="2">
    <location>
        <begin position="81"/>
        <end position="102"/>
    </location>
</feature>
<sequence length="644" mass="69206">MNSSEILGFLLPGSDLIQLIFGMSILLLGSATLIAMFWGARPANWERKWNGSGADDLDVEHGSVNEISAAVASTGEKMADLMPGVLLILGLLGTFLGLGIALNKASSILIEANAGGGMDNTMISLMGMMEGLGTKFKTSTWGLMAFLIIKALAGLKGYEEKRLRWCIGKMKAAFEHSRQASRESSEQQQQALLGILKKLDQTLLAQLQANREVLERQLQLSQHGIQATTVALSTTHQAIDGLQQVLLPQLQTLNASSLDTSRSLSKATELLQQHGEQNQQQLNDGQAMRASLENELRELLSTLTQIAQTNTTAQATTHLAIADMQQALLPQLQTLNASSLDTCRSLGEATTLLQRHGEQNQKLLDDSHATRTSLEGFIEANSSNLGAISDAAGQMAGAAGGIGQSANQLQTAIGEFKSSVSEVLDGIKRDLAETIGDMGESFAHNMSNISATMAQATSGISNAVSDLSVNVGKTMTSVQQSNDASMAIQKNAHVAFIQSSDTLNEKIEIMKGLVEDLRERIVKGLQAVSESNRNMASLTQRNDSVVEHSSRSAEAINQLVEQLKSLQLSSPLQPAVERMIKQVDTLGSSLSNIDQHISMLQQAVGSSSNCEHIGHIRNAMQDVIEHLKAIDYRMNQVTLDNESA</sequence>
<dbReference type="KEGG" id="psz:PSTAB_3416"/>
<accession>F8GZQ3</accession>
<keyword evidence="1" id="KW-0175">Coiled coil</keyword>
<feature type="coiled-coil region" evidence="1">
    <location>
        <begin position="197"/>
        <end position="224"/>
    </location>
</feature>
<dbReference type="Proteomes" id="UP000008932">
    <property type="component" value="Chromosome"/>
</dbReference>
<reference key="2">
    <citation type="submission" date="2011-06" db="EMBL/GenBank/DDBJ databases">
        <title>Complete Genome Sequence of Pseudomonas stutzeri Strain CGMCC 1.1803.</title>
        <authorList>
            <person name="Yan Y."/>
            <person name="Chen M."/>
            <person name="Lu W."/>
            <person name="Zhang W."/>
            <person name="Ping S."/>
            <person name="Lin M."/>
        </authorList>
    </citation>
    <scope>NUCLEOTIDE SEQUENCE</scope>
    <source>
        <strain>ATCC 17588</strain>
    </source>
</reference>
<reference evidence="3 4" key="1">
    <citation type="journal article" date="2011" name="J. Bacteriol.">
        <title>Complete Genome Sequence of the Type Strain Pseudomonas stutzeri CGMCC 1.1803.</title>
        <authorList>
            <person name="Chen M."/>
            <person name="Yan Y."/>
            <person name="Zhang W."/>
            <person name="Lu W."/>
            <person name="Wang J."/>
            <person name="Ping S."/>
            <person name="Lin M."/>
        </authorList>
    </citation>
    <scope>NUCLEOTIDE SEQUENCE [LARGE SCALE GENOMIC DNA]</scope>
    <source>
        <strain evidence="4">ATCC 17588 / DSM 5190 / CCUG 11256 / JCM 5965 / LMG 11199 / NCIMB 11358 / Stanier 221</strain>
    </source>
</reference>
<dbReference type="Gene3D" id="1.20.120.20">
    <property type="entry name" value="Apolipoprotein"/>
    <property type="match status" value="1"/>
</dbReference>
<evidence type="ECO:0000313" key="4">
    <source>
        <dbReference type="Proteomes" id="UP000008932"/>
    </source>
</evidence>
<organism evidence="3 4">
    <name type="scientific">Stutzerimonas stutzeri (strain ATCC 17588 / DSM 5190 / CCUG 11256 / JCM 5965 / LMG 11199 / NBRC 14165 / NCIMB 11358 / Stanier 221)</name>
    <name type="common">Pseudomonas stutzeri</name>
    <dbReference type="NCBI Taxonomy" id="96563"/>
    <lineage>
        <taxon>Bacteria</taxon>
        <taxon>Pseudomonadati</taxon>
        <taxon>Pseudomonadota</taxon>
        <taxon>Gammaproteobacteria</taxon>
        <taxon>Pseudomonadales</taxon>
        <taxon>Pseudomonadaceae</taxon>
        <taxon>Stutzerimonas</taxon>
    </lineage>
</organism>
<keyword evidence="2" id="KW-0472">Membrane</keyword>
<dbReference type="HOGENOM" id="CLU_032805_0_0_6"/>
<evidence type="ECO:0000313" key="3">
    <source>
        <dbReference type="EMBL" id="AEJ06697.1"/>
    </source>
</evidence>
<proteinExistence type="predicted"/>
<feature type="coiled-coil region" evidence="1">
    <location>
        <begin position="282"/>
        <end position="309"/>
    </location>
</feature>
<keyword evidence="2" id="KW-0812">Transmembrane</keyword>
<name>F8GZQ3_STUS2</name>